<keyword evidence="5" id="KW-0677">Repeat</keyword>
<dbReference type="PROSITE" id="PS50011">
    <property type="entry name" value="PROTEIN_KINASE_DOM"/>
    <property type="match status" value="1"/>
</dbReference>
<keyword evidence="8 11" id="KW-0067">ATP-binding</keyword>
<organism evidence="14 15">
    <name type="scientific">Solanum verrucosum</name>
    <dbReference type="NCBI Taxonomy" id="315347"/>
    <lineage>
        <taxon>Eukaryota</taxon>
        <taxon>Viridiplantae</taxon>
        <taxon>Streptophyta</taxon>
        <taxon>Embryophyta</taxon>
        <taxon>Tracheophyta</taxon>
        <taxon>Spermatophyta</taxon>
        <taxon>Magnoliopsida</taxon>
        <taxon>eudicotyledons</taxon>
        <taxon>Gunneridae</taxon>
        <taxon>Pentapetalae</taxon>
        <taxon>asterids</taxon>
        <taxon>lamiids</taxon>
        <taxon>Solanales</taxon>
        <taxon>Solanaceae</taxon>
        <taxon>Solanoideae</taxon>
        <taxon>Solaneae</taxon>
        <taxon>Solanum</taxon>
    </lineage>
</organism>
<keyword evidence="9" id="KW-1133">Transmembrane helix</keyword>
<keyword evidence="2" id="KW-0433">Leucine-rich repeat</keyword>
<dbReference type="PANTHER" id="PTHR27008:SF596">
    <property type="entry name" value="OS02G0215500 PROTEIN"/>
    <property type="match status" value="1"/>
</dbReference>
<keyword evidence="12" id="KW-0723">Serine/threonine-protein kinase</keyword>
<evidence type="ECO:0000256" key="11">
    <source>
        <dbReference type="PROSITE-ProRule" id="PRU10141"/>
    </source>
</evidence>
<dbReference type="AlphaFoldDB" id="A0AAF0T5C9"/>
<evidence type="ECO:0000256" key="4">
    <source>
        <dbReference type="ARBA" id="ARBA00022692"/>
    </source>
</evidence>
<dbReference type="GO" id="GO:0016020">
    <property type="term" value="C:membrane"/>
    <property type="evidence" value="ECO:0007669"/>
    <property type="project" value="UniProtKB-SubCell"/>
</dbReference>
<evidence type="ECO:0000256" key="5">
    <source>
        <dbReference type="ARBA" id="ARBA00022737"/>
    </source>
</evidence>
<gene>
    <name evidence="14" type="ORF">MTR67_001837</name>
</gene>
<dbReference type="InterPro" id="IPR017441">
    <property type="entry name" value="Protein_kinase_ATP_BS"/>
</dbReference>
<feature type="domain" description="Protein kinase" evidence="13">
    <location>
        <begin position="35"/>
        <end position="168"/>
    </location>
</feature>
<evidence type="ECO:0000256" key="10">
    <source>
        <dbReference type="ARBA" id="ARBA00023136"/>
    </source>
</evidence>
<dbReference type="Pfam" id="PF00069">
    <property type="entry name" value="Pkinase"/>
    <property type="match status" value="1"/>
</dbReference>
<evidence type="ECO:0000313" key="15">
    <source>
        <dbReference type="Proteomes" id="UP001234989"/>
    </source>
</evidence>
<dbReference type="GO" id="GO:0005524">
    <property type="term" value="F:ATP binding"/>
    <property type="evidence" value="ECO:0007669"/>
    <property type="project" value="UniProtKB-UniRule"/>
</dbReference>
<dbReference type="PROSITE" id="PS00108">
    <property type="entry name" value="PROTEIN_KINASE_ST"/>
    <property type="match status" value="1"/>
</dbReference>
<name>A0AAF0T5C9_SOLVR</name>
<evidence type="ECO:0000313" key="14">
    <source>
        <dbReference type="EMBL" id="WMV08452.1"/>
    </source>
</evidence>
<comment type="similarity">
    <text evidence="12">Belongs to the protein kinase superfamily.</text>
</comment>
<evidence type="ECO:0000256" key="12">
    <source>
        <dbReference type="RuleBase" id="RU000304"/>
    </source>
</evidence>
<dbReference type="InterPro" id="IPR000719">
    <property type="entry name" value="Prot_kinase_dom"/>
</dbReference>
<evidence type="ECO:0000256" key="6">
    <source>
        <dbReference type="ARBA" id="ARBA00022741"/>
    </source>
</evidence>
<comment type="subcellular location">
    <subcellularLocation>
        <location evidence="1">Membrane</location>
    </subcellularLocation>
</comment>
<dbReference type="PANTHER" id="PTHR27008">
    <property type="entry name" value="OS04G0122200 PROTEIN"/>
    <property type="match status" value="1"/>
</dbReference>
<dbReference type="SUPFAM" id="SSF56112">
    <property type="entry name" value="Protein kinase-like (PK-like)"/>
    <property type="match status" value="1"/>
</dbReference>
<evidence type="ECO:0000256" key="9">
    <source>
        <dbReference type="ARBA" id="ARBA00022989"/>
    </source>
</evidence>
<dbReference type="InterPro" id="IPR051809">
    <property type="entry name" value="Plant_receptor-like_S/T_kinase"/>
</dbReference>
<dbReference type="InterPro" id="IPR008271">
    <property type="entry name" value="Ser/Thr_kinase_AS"/>
</dbReference>
<dbReference type="SMART" id="SM00220">
    <property type="entry name" value="S_TKc"/>
    <property type="match status" value="1"/>
</dbReference>
<reference evidence="14" key="1">
    <citation type="submission" date="2023-08" db="EMBL/GenBank/DDBJ databases">
        <title>A de novo genome assembly of Solanum verrucosum Schlechtendal, a Mexican diploid species geographically isolated from the other diploid A-genome species in potato relatives.</title>
        <authorList>
            <person name="Hosaka K."/>
        </authorList>
    </citation>
    <scope>NUCLEOTIDE SEQUENCE</scope>
    <source>
        <tissue evidence="14">Young leaves</tissue>
    </source>
</reference>
<sequence>MSLVIIIRLKKARGEPSLKSSPVTYESLYRATNGFSSANLIGKGSFSSVYKGVLDPGESMVAVKVINIDQQGAASKSFMAEFEALRNIRNKNLVKIYTTCSTSDFQGLVERLSISIDVACALEYLYHHCHNPIVYCDLKPDNILLDSDMTAHVAYFGLTMFFSIHEQI</sequence>
<accession>A0AAF0T5C9</accession>
<keyword evidence="4" id="KW-0812">Transmembrane</keyword>
<evidence type="ECO:0000256" key="8">
    <source>
        <dbReference type="ARBA" id="ARBA00022840"/>
    </source>
</evidence>
<evidence type="ECO:0000256" key="7">
    <source>
        <dbReference type="ARBA" id="ARBA00022777"/>
    </source>
</evidence>
<feature type="binding site" evidence="11">
    <location>
        <position position="64"/>
    </location>
    <ligand>
        <name>ATP</name>
        <dbReference type="ChEBI" id="CHEBI:30616"/>
    </ligand>
</feature>
<protein>
    <recommendedName>
        <fullName evidence="13">Protein kinase domain-containing protein</fullName>
    </recommendedName>
</protein>
<keyword evidence="3" id="KW-0808">Transferase</keyword>
<dbReference type="EMBL" id="CP133612">
    <property type="protein sequence ID" value="WMV08452.1"/>
    <property type="molecule type" value="Genomic_DNA"/>
</dbReference>
<evidence type="ECO:0000259" key="13">
    <source>
        <dbReference type="PROSITE" id="PS50011"/>
    </source>
</evidence>
<evidence type="ECO:0000256" key="2">
    <source>
        <dbReference type="ARBA" id="ARBA00022614"/>
    </source>
</evidence>
<keyword evidence="6 11" id="KW-0547">Nucleotide-binding</keyword>
<dbReference type="GO" id="GO:0004674">
    <property type="term" value="F:protein serine/threonine kinase activity"/>
    <property type="evidence" value="ECO:0007669"/>
    <property type="project" value="UniProtKB-KW"/>
</dbReference>
<dbReference type="Proteomes" id="UP001234989">
    <property type="component" value="Chromosome 1"/>
</dbReference>
<dbReference type="InterPro" id="IPR011009">
    <property type="entry name" value="Kinase-like_dom_sf"/>
</dbReference>
<dbReference type="PROSITE" id="PS00107">
    <property type="entry name" value="PROTEIN_KINASE_ATP"/>
    <property type="match status" value="1"/>
</dbReference>
<keyword evidence="10" id="KW-0472">Membrane</keyword>
<keyword evidence="7" id="KW-0418">Kinase</keyword>
<evidence type="ECO:0000256" key="1">
    <source>
        <dbReference type="ARBA" id="ARBA00004370"/>
    </source>
</evidence>
<keyword evidence="15" id="KW-1185">Reference proteome</keyword>
<dbReference type="Gene3D" id="3.30.200.20">
    <property type="entry name" value="Phosphorylase Kinase, domain 1"/>
    <property type="match status" value="1"/>
</dbReference>
<dbReference type="Gene3D" id="1.10.510.10">
    <property type="entry name" value="Transferase(Phosphotransferase) domain 1"/>
    <property type="match status" value="1"/>
</dbReference>
<proteinExistence type="inferred from homology"/>
<evidence type="ECO:0000256" key="3">
    <source>
        <dbReference type="ARBA" id="ARBA00022679"/>
    </source>
</evidence>